<gene>
    <name evidence="5" type="ORF">EB796_009651</name>
</gene>
<evidence type="ECO:0000256" key="3">
    <source>
        <dbReference type="ARBA" id="ARBA00022833"/>
    </source>
</evidence>
<protein>
    <recommendedName>
        <fullName evidence="4">Cobalamin-independent methionine synthase MetE C-terminal/archaeal domain-containing protein</fullName>
    </recommendedName>
</protein>
<dbReference type="Pfam" id="PF01717">
    <property type="entry name" value="Meth_synt_2"/>
    <property type="match status" value="1"/>
</dbReference>
<dbReference type="GO" id="GO:0003871">
    <property type="term" value="F:5-methyltetrahydropteroyltriglutamate-homocysteine S-methyltransferase activity"/>
    <property type="evidence" value="ECO:0007669"/>
    <property type="project" value="InterPro"/>
</dbReference>
<dbReference type="GO" id="GO:0008270">
    <property type="term" value="F:zinc ion binding"/>
    <property type="evidence" value="ECO:0007669"/>
    <property type="project" value="InterPro"/>
</dbReference>
<evidence type="ECO:0000313" key="6">
    <source>
        <dbReference type="Proteomes" id="UP000593567"/>
    </source>
</evidence>
<accession>A0A7J7K1G8</accession>
<organism evidence="5 6">
    <name type="scientific">Bugula neritina</name>
    <name type="common">Brown bryozoan</name>
    <name type="synonym">Sertularia neritina</name>
    <dbReference type="NCBI Taxonomy" id="10212"/>
    <lineage>
        <taxon>Eukaryota</taxon>
        <taxon>Metazoa</taxon>
        <taxon>Spiralia</taxon>
        <taxon>Lophotrochozoa</taxon>
        <taxon>Bryozoa</taxon>
        <taxon>Gymnolaemata</taxon>
        <taxon>Cheilostomatida</taxon>
        <taxon>Flustrina</taxon>
        <taxon>Buguloidea</taxon>
        <taxon>Bugulidae</taxon>
        <taxon>Bugula</taxon>
    </lineage>
</organism>
<dbReference type="PANTHER" id="PTHR30519">
    <property type="entry name" value="5-METHYLTETRAHYDROPTEROYLTRIGLUTAMATE--HOMOCYSTEINE METHYLTRANSFERASE"/>
    <property type="match status" value="1"/>
</dbReference>
<evidence type="ECO:0000256" key="2">
    <source>
        <dbReference type="ARBA" id="ARBA00022723"/>
    </source>
</evidence>
<dbReference type="InterPro" id="IPR002629">
    <property type="entry name" value="Met_Synth_C/arc"/>
</dbReference>
<name>A0A7J7K1G8_BUGNE</name>
<dbReference type="CDD" id="cd03311">
    <property type="entry name" value="CIMS_C_terminal_like"/>
    <property type="match status" value="1"/>
</dbReference>
<comment type="caution">
    <text evidence="5">The sequence shown here is derived from an EMBL/GenBank/DDBJ whole genome shotgun (WGS) entry which is preliminary data.</text>
</comment>
<dbReference type="AlphaFoldDB" id="A0A7J7K1G8"/>
<keyword evidence="2" id="KW-0479">Metal-binding</keyword>
<reference evidence="5" key="1">
    <citation type="submission" date="2020-06" db="EMBL/GenBank/DDBJ databases">
        <title>Draft genome of Bugula neritina, a colonial animal packing powerful symbionts and potential medicines.</title>
        <authorList>
            <person name="Rayko M."/>
        </authorList>
    </citation>
    <scope>NUCLEOTIDE SEQUENCE [LARGE SCALE GENOMIC DNA]</scope>
    <source>
        <strain evidence="5">Kwan_BN1</strain>
    </source>
</reference>
<dbReference type="Proteomes" id="UP000593567">
    <property type="component" value="Unassembled WGS sequence"/>
</dbReference>
<dbReference type="SUPFAM" id="SSF51726">
    <property type="entry name" value="UROD/MetE-like"/>
    <property type="match status" value="1"/>
</dbReference>
<dbReference type="EMBL" id="VXIV02001538">
    <property type="protein sequence ID" value="KAF6032047.1"/>
    <property type="molecule type" value="Genomic_DNA"/>
</dbReference>
<sequence length="323" mass="36380">MNSLSKLEKEELSQVMEKAQKETIDKQVSYGIDVITDGEIYRDTYVFHFLRHCENVDFSNAETITYRNGACQGVLPLITGPVKVKEDKVGFVADIWENCQKLTDTSVKVTMPGPMTITNTTGRRYFETEKESCLNLAECLKTEISELVKRGCKFIQIDEPLFARKPSEALDYGIEILSSVLKTMPEDVFSTVHICCGYSDLLDQTDFQKANPEAYTILAEKLDKMGASAISIEGAHCDLDLEVLSRYKDTRIMLGVIAVCKSAVESVSFIKERIREALNYMPGDRLILAPDCGLGLLPEDSLHQKLSNMMQAVRELREELYNL</sequence>
<proteinExistence type="predicted"/>
<dbReference type="OrthoDB" id="1053771at2759"/>
<evidence type="ECO:0000256" key="1">
    <source>
        <dbReference type="ARBA" id="ARBA00001947"/>
    </source>
</evidence>
<feature type="domain" description="Cobalamin-independent methionine synthase MetE C-terminal/archaeal" evidence="4">
    <location>
        <begin position="6"/>
        <end position="313"/>
    </location>
</feature>
<keyword evidence="3" id="KW-0862">Zinc</keyword>
<comment type="cofactor">
    <cofactor evidence="1">
        <name>Zn(2+)</name>
        <dbReference type="ChEBI" id="CHEBI:29105"/>
    </cofactor>
</comment>
<evidence type="ECO:0000313" key="5">
    <source>
        <dbReference type="EMBL" id="KAF6032047.1"/>
    </source>
</evidence>
<dbReference type="InterPro" id="IPR038071">
    <property type="entry name" value="UROD/MetE-like_sf"/>
</dbReference>
<dbReference type="Gene3D" id="3.20.20.210">
    <property type="match status" value="1"/>
</dbReference>
<evidence type="ECO:0000259" key="4">
    <source>
        <dbReference type="Pfam" id="PF01717"/>
    </source>
</evidence>
<keyword evidence="6" id="KW-1185">Reference proteome</keyword>
<dbReference type="GO" id="GO:0009086">
    <property type="term" value="P:methionine biosynthetic process"/>
    <property type="evidence" value="ECO:0007669"/>
    <property type="project" value="InterPro"/>
</dbReference>